<protein>
    <submittedName>
        <fullName evidence="1">Uncharacterized protein</fullName>
    </submittedName>
</protein>
<dbReference type="AlphaFoldDB" id="A0A9E7JI39"/>
<evidence type="ECO:0000313" key="2">
    <source>
        <dbReference type="Proteomes" id="UP001055439"/>
    </source>
</evidence>
<name>A0A9E7JI39_9LILI</name>
<evidence type="ECO:0000313" key="1">
    <source>
        <dbReference type="EMBL" id="URD81945.1"/>
    </source>
</evidence>
<sequence>MQPSRRTERSHAKYEFSRYLCNEDRRNELLIIPWWWKLIHDYGQGNFMIEKSTIDRYREPLLTSVRYELDDVRKTTIYHHNT</sequence>
<reference evidence="1" key="1">
    <citation type="submission" date="2022-05" db="EMBL/GenBank/DDBJ databases">
        <title>The Musa troglodytarum L. genome provides insights into the mechanism of non-climacteric behaviour and enrichment of carotenoids.</title>
        <authorList>
            <person name="Wang J."/>
        </authorList>
    </citation>
    <scope>NUCLEOTIDE SEQUENCE</scope>
    <source>
        <tissue evidence="1">Leaf</tissue>
    </source>
</reference>
<keyword evidence="2" id="KW-1185">Reference proteome</keyword>
<accession>A0A9E7JI39</accession>
<organism evidence="1 2">
    <name type="scientific">Musa troglodytarum</name>
    <name type="common">fe'i banana</name>
    <dbReference type="NCBI Taxonomy" id="320322"/>
    <lineage>
        <taxon>Eukaryota</taxon>
        <taxon>Viridiplantae</taxon>
        <taxon>Streptophyta</taxon>
        <taxon>Embryophyta</taxon>
        <taxon>Tracheophyta</taxon>
        <taxon>Spermatophyta</taxon>
        <taxon>Magnoliopsida</taxon>
        <taxon>Liliopsida</taxon>
        <taxon>Zingiberales</taxon>
        <taxon>Musaceae</taxon>
        <taxon>Musa</taxon>
    </lineage>
</organism>
<dbReference type="EMBL" id="CP097503">
    <property type="protein sequence ID" value="URD81945.1"/>
    <property type="molecule type" value="Genomic_DNA"/>
</dbReference>
<gene>
    <name evidence="1" type="ORF">MUK42_19912</name>
</gene>
<proteinExistence type="predicted"/>
<dbReference type="Proteomes" id="UP001055439">
    <property type="component" value="Chromosome 10"/>
</dbReference>